<dbReference type="CDD" id="cd04370">
    <property type="entry name" value="BAH"/>
    <property type="match status" value="1"/>
</dbReference>
<dbReference type="EMBL" id="MU863625">
    <property type="protein sequence ID" value="KAK4105381.1"/>
    <property type="molecule type" value="Genomic_DNA"/>
</dbReference>
<reference evidence="3" key="1">
    <citation type="journal article" date="2023" name="Mol. Phylogenet. Evol.">
        <title>Genome-scale phylogeny and comparative genomics of the fungal order Sordariales.</title>
        <authorList>
            <person name="Hensen N."/>
            <person name="Bonometti L."/>
            <person name="Westerberg I."/>
            <person name="Brannstrom I.O."/>
            <person name="Guillou S."/>
            <person name="Cros-Aarteil S."/>
            <person name="Calhoun S."/>
            <person name="Haridas S."/>
            <person name="Kuo A."/>
            <person name="Mondo S."/>
            <person name="Pangilinan J."/>
            <person name="Riley R."/>
            <person name="LaButti K."/>
            <person name="Andreopoulos B."/>
            <person name="Lipzen A."/>
            <person name="Chen C."/>
            <person name="Yan M."/>
            <person name="Daum C."/>
            <person name="Ng V."/>
            <person name="Clum A."/>
            <person name="Steindorff A."/>
            <person name="Ohm R.A."/>
            <person name="Martin F."/>
            <person name="Silar P."/>
            <person name="Natvig D.O."/>
            <person name="Lalanne C."/>
            <person name="Gautier V."/>
            <person name="Ament-Velasquez S.L."/>
            <person name="Kruys A."/>
            <person name="Hutchinson M.I."/>
            <person name="Powell A.J."/>
            <person name="Barry K."/>
            <person name="Miller A.N."/>
            <person name="Grigoriev I.V."/>
            <person name="Debuchy R."/>
            <person name="Gladieux P."/>
            <person name="Hiltunen Thoren M."/>
            <person name="Johannesson H."/>
        </authorList>
    </citation>
    <scope>NUCLEOTIDE SEQUENCE</scope>
    <source>
        <strain evidence="3">CBS 757.83</strain>
    </source>
</reference>
<sequence>MASARKRPRTEPEDNRAECPFTIKIVDPKDKEQKKKKRRRTETGDEDDGAQKINLQMSPFAPSGKFKTHETMDLYYQVDPAKRWTDMTRYNSFVRKSTSSRPHPARASHGTLNGIKYFSEGFIYVANDSSIERQKAVNNNEPMQPRKKSDDDWVARILEIRASDEHHVYARVYWMYWPDELPQGTHDGKKVIQGRQPYHGLNELVASNHMDIINVVSVTSQAQVKQWYEENDEEIQNALYWRQAFDVRTYELSTVELVCSCNTPANPDKILIGCTMESCKKWMHEQCILDDALRSVYKRLGTDKPHLPPVPTKKEENGDEGKRPLSPSDTGAEGSAEHSIDVKAEGGSVHVSTKDNVDVRQGTADDEDAQAAPEDSLPLRPAGQPRATSEMTDTPSKPPAAGKSTMGRKPGRPRKSKGAEANGESAQPWDGLFEATLTTAEMGPALIEFRDLREGVAGGEKTWTEPVKCLLCGNQVN</sequence>
<organism evidence="3 4">
    <name type="scientific">Parathielavia hyrcaniae</name>
    <dbReference type="NCBI Taxonomy" id="113614"/>
    <lineage>
        <taxon>Eukaryota</taxon>
        <taxon>Fungi</taxon>
        <taxon>Dikarya</taxon>
        <taxon>Ascomycota</taxon>
        <taxon>Pezizomycotina</taxon>
        <taxon>Sordariomycetes</taxon>
        <taxon>Sordariomycetidae</taxon>
        <taxon>Sordariales</taxon>
        <taxon>Chaetomiaceae</taxon>
        <taxon>Parathielavia</taxon>
    </lineage>
</organism>
<dbReference type="GO" id="GO:0003682">
    <property type="term" value="F:chromatin binding"/>
    <property type="evidence" value="ECO:0007669"/>
    <property type="project" value="InterPro"/>
</dbReference>
<reference evidence="3" key="2">
    <citation type="submission" date="2023-05" db="EMBL/GenBank/DDBJ databases">
        <authorList>
            <consortium name="Lawrence Berkeley National Laboratory"/>
            <person name="Steindorff A."/>
            <person name="Hensen N."/>
            <person name="Bonometti L."/>
            <person name="Westerberg I."/>
            <person name="Brannstrom I.O."/>
            <person name="Guillou S."/>
            <person name="Cros-Aarteil S."/>
            <person name="Calhoun S."/>
            <person name="Haridas S."/>
            <person name="Kuo A."/>
            <person name="Mondo S."/>
            <person name="Pangilinan J."/>
            <person name="Riley R."/>
            <person name="Labutti K."/>
            <person name="Andreopoulos B."/>
            <person name="Lipzen A."/>
            <person name="Chen C."/>
            <person name="Yanf M."/>
            <person name="Daum C."/>
            <person name="Ng V."/>
            <person name="Clum A."/>
            <person name="Ohm R."/>
            <person name="Martin F."/>
            <person name="Silar P."/>
            <person name="Natvig D."/>
            <person name="Lalanne C."/>
            <person name="Gautier V."/>
            <person name="Ament-Velasquez S.L."/>
            <person name="Kruys A."/>
            <person name="Hutchinson M.I."/>
            <person name="Powell A.J."/>
            <person name="Barry K."/>
            <person name="Miller A.N."/>
            <person name="Grigoriev I.V."/>
            <person name="Debuchy R."/>
            <person name="Gladieux P."/>
            <person name="Thoren M.H."/>
            <person name="Johannesson H."/>
        </authorList>
    </citation>
    <scope>NUCLEOTIDE SEQUENCE</scope>
    <source>
        <strain evidence="3">CBS 757.83</strain>
    </source>
</reference>
<feature type="region of interest" description="Disordered" evidence="1">
    <location>
        <begin position="300"/>
        <end position="430"/>
    </location>
</feature>
<feature type="compositionally biased region" description="Polar residues" evidence="1">
    <location>
        <begin position="386"/>
        <end position="395"/>
    </location>
</feature>
<dbReference type="Gene3D" id="2.30.30.490">
    <property type="match status" value="1"/>
</dbReference>
<dbReference type="Gene3D" id="3.30.40.10">
    <property type="entry name" value="Zinc/RING finger domain, C3HC4 (zinc finger)"/>
    <property type="match status" value="1"/>
</dbReference>
<name>A0AAN6Q9F3_9PEZI</name>
<dbReference type="Proteomes" id="UP001305647">
    <property type="component" value="Unassembled WGS sequence"/>
</dbReference>
<feature type="compositionally biased region" description="Basic and acidic residues" evidence="1">
    <location>
        <begin position="300"/>
        <end position="323"/>
    </location>
</feature>
<feature type="compositionally biased region" description="Basic and acidic residues" evidence="1">
    <location>
        <begin position="335"/>
        <end position="344"/>
    </location>
</feature>
<dbReference type="PANTHER" id="PTHR46364">
    <property type="entry name" value="OS08G0421900 PROTEIN"/>
    <property type="match status" value="1"/>
</dbReference>
<evidence type="ECO:0000256" key="1">
    <source>
        <dbReference type="SAM" id="MobiDB-lite"/>
    </source>
</evidence>
<dbReference type="InterPro" id="IPR001025">
    <property type="entry name" value="BAH_dom"/>
</dbReference>
<evidence type="ECO:0000313" key="3">
    <source>
        <dbReference type="EMBL" id="KAK4105381.1"/>
    </source>
</evidence>
<dbReference type="SUPFAM" id="SSF57903">
    <property type="entry name" value="FYVE/PHD zinc finger"/>
    <property type="match status" value="1"/>
</dbReference>
<feature type="domain" description="BAH" evidence="2">
    <location>
        <begin position="133"/>
        <end position="256"/>
    </location>
</feature>
<dbReference type="InterPro" id="IPR043151">
    <property type="entry name" value="BAH_sf"/>
</dbReference>
<evidence type="ECO:0000259" key="2">
    <source>
        <dbReference type="PROSITE" id="PS51038"/>
    </source>
</evidence>
<dbReference type="InterPro" id="IPR011011">
    <property type="entry name" value="Znf_FYVE_PHD"/>
</dbReference>
<feature type="region of interest" description="Disordered" evidence="1">
    <location>
        <begin position="1"/>
        <end position="52"/>
    </location>
</feature>
<dbReference type="AlphaFoldDB" id="A0AAN6Q9F3"/>
<protein>
    <recommendedName>
        <fullName evidence="2">BAH domain-containing protein</fullName>
    </recommendedName>
</protein>
<keyword evidence="4" id="KW-1185">Reference proteome</keyword>
<evidence type="ECO:0000313" key="4">
    <source>
        <dbReference type="Proteomes" id="UP001305647"/>
    </source>
</evidence>
<dbReference type="InterPro" id="IPR013083">
    <property type="entry name" value="Znf_RING/FYVE/PHD"/>
</dbReference>
<gene>
    <name evidence="3" type="ORF">N658DRAFT_416262</name>
</gene>
<proteinExistence type="predicted"/>
<dbReference type="PROSITE" id="PS51038">
    <property type="entry name" value="BAH"/>
    <property type="match status" value="1"/>
</dbReference>
<comment type="caution">
    <text evidence="3">The sequence shown here is derived from an EMBL/GenBank/DDBJ whole genome shotgun (WGS) entry which is preliminary data.</text>
</comment>
<accession>A0AAN6Q9F3</accession>